<evidence type="ECO:0000256" key="1">
    <source>
        <dbReference type="SAM" id="MobiDB-lite"/>
    </source>
</evidence>
<keyword evidence="3" id="KW-1185">Reference proteome</keyword>
<accession>A0A0U5FAL6</accession>
<reference evidence="2 3" key="1">
    <citation type="submission" date="2014-09" db="EMBL/GenBank/DDBJ databases">
        <authorList>
            <person name="Regsiter A."/>
        </authorList>
    </citation>
    <scope>NUCLEOTIDE SEQUENCE [LARGE SCALE GENOMIC DNA]</scope>
</reference>
<sequence>MSGITHDQVIAHRQSGSWRNLERAALSIIADVQEYAGSAFQPKLGGGTRLMLALDHRISHDIDLFIRDPQWIGYITPRLNDRVQAAVADYEEAADFLKLNLPDGEIDFIVRGSLLGLPDEASEETQLPLEPVAEVLAKKLFHRGSALTPRDLFDWWTVENLKPELVQKAEMGRLLESKRQGILNALELLPRSTAAANLWGGILAPDKPEMADVVAWGRDALDQYQQASMKIPGQKVELKRFSEYRASKPARSVPSADEPSGENGMEP</sequence>
<dbReference type="EMBL" id="CCXZ01000025">
    <property type="protein sequence ID" value="CEG14702.1"/>
    <property type="molecule type" value="Genomic_DNA"/>
</dbReference>
<dbReference type="Pfam" id="PF08843">
    <property type="entry name" value="AbiEii"/>
    <property type="match status" value="1"/>
</dbReference>
<feature type="region of interest" description="Disordered" evidence="1">
    <location>
        <begin position="243"/>
        <end position="267"/>
    </location>
</feature>
<dbReference type="Proteomes" id="UP000052230">
    <property type="component" value="Unassembled WGS sequence"/>
</dbReference>
<organism evidence="2 3">
    <name type="scientific">Xanthomonas citri pv. citri</name>
    <dbReference type="NCBI Taxonomy" id="611301"/>
    <lineage>
        <taxon>Bacteria</taxon>
        <taxon>Pseudomonadati</taxon>
        <taxon>Pseudomonadota</taxon>
        <taxon>Gammaproteobacteria</taxon>
        <taxon>Lysobacterales</taxon>
        <taxon>Lysobacteraceae</taxon>
        <taxon>Xanthomonas</taxon>
    </lineage>
</organism>
<evidence type="ECO:0000313" key="3">
    <source>
        <dbReference type="Proteomes" id="UP000052230"/>
    </source>
</evidence>
<dbReference type="RefSeq" id="WP_058958763.1">
    <property type="nucleotide sequence ID" value="NZ_CP020883.1"/>
</dbReference>
<name>A0A0U5FAL6_XANCI</name>
<evidence type="ECO:0000313" key="2">
    <source>
        <dbReference type="EMBL" id="CEG14702.1"/>
    </source>
</evidence>
<comment type="caution">
    <text evidence="2">The sequence shown here is derived from an EMBL/GenBank/DDBJ whole genome shotgun (WGS) entry which is preliminary data.</text>
</comment>
<proteinExistence type="predicted"/>
<protein>
    <recommendedName>
        <fullName evidence="4">Nucleotidyl transferase AbiEii/AbiGii toxin family protein</fullName>
    </recommendedName>
</protein>
<dbReference type="AlphaFoldDB" id="A0A0U5FAL6"/>
<dbReference type="InterPro" id="IPR014942">
    <property type="entry name" value="AbiEii"/>
</dbReference>
<evidence type="ECO:0008006" key="4">
    <source>
        <dbReference type="Google" id="ProtNLM"/>
    </source>
</evidence>
<gene>
    <name evidence="2" type="ORF">XAC3562_1200024</name>
</gene>